<dbReference type="AlphaFoldDB" id="A0A518HKU9"/>
<reference evidence="1 2" key="1">
    <citation type="submission" date="2019-03" db="EMBL/GenBank/DDBJ databases">
        <title>Deep-cultivation of Planctomycetes and their phenomic and genomic characterization uncovers novel biology.</title>
        <authorList>
            <person name="Wiegand S."/>
            <person name="Jogler M."/>
            <person name="Boedeker C."/>
            <person name="Pinto D."/>
            <person name="Vollmers J."/>
            <person name="Rivas-Marin E."/>
            <person name="Kohn T."/>
            <person name="Peeters S.H."/>
            <person name="Heuer A."/>
            <person name="Rast P."/>
            <person name="Oberbeckmann S."/>
            <person name="Bunk B."/>
            <person name="Jeske O."/>
            <person name="Meyerdierks A."/>
            <person name="Storesund J.E."/>
            <person name="Kallscheuer N."/>
            <person name="Luecker S."/>
            <person name="Lage O.M."/>
            <person name="Pohl T."/>
            <person name="Merkel B.J."/>
            <person name="Hornburger P."/>
            <person name="Mueller R.-W."/>
            <person name="Bruemmer F."/>
            <person name="Labrenz M."/>
            <person name="Spormann A.M."/>
            <person name="Op den Camp H."/>
            <person name="Overmann J."/>
            <person name="Amann R."/>
            <person name="Jetten M.S.M."/>
            <person name="Mascher T."/>
            <person name="Medema M.H."/>
            <person name="Devos D.P."/>
            <person name="Kaster A.-K."/>
            <person name="Ovreas L."/>
            <person name="Rohde M."/>
            <person name="Galperin M.Y."/>
            <person name="Jogler C."/>
        </authorList>
    </citation>
    <scope>NUCLEOTIDE SEQUENCE [LARGE SCALE GENOMIC DNA]</scope>
    <source>
        <strain evidence="1 2">Enr13</strain>
    </source>
</reference>
<sequence length="208" mass="22918">MKGISLYPELSRFMDQRKAEFDQIPASRKTELEEVAAYVRQRLDAGGEAKLTFICTHNSRRSHFSQIWAKVAADVHGLGVTTFSGGTEATAMNARVVDSLRRSGFAVDTNHAGADNPTYSVRYSGDAAPLECFSKVFDQAPNPTADYAAIMTCSSADEACPIVHGCDLRAPIRYEDPKVADDTADEADIYDQRSRQICREMLYMMSGV</sequence>
<gene>
    <name evidence="1" type="primary">arsC_2</name>
    <name evidence="1" type="ORF">Enr13x_13150</name>
</gene>
<dbReference type="KEGG" id="snep:Enr13x_13150"/>
<keyword evidence="2" id="KW-1185">Reference proteome</keyword>
<organism evidence="1 2">
    <name type="scientific">Stieleria neptunia</name>
    <dbReference type="NCBI Taxonomy" id="2527979"/>
    <lineage>
        <taxon>Bacteria</taxon>
        <taxon>Pseudomonadati</taxon>
        <taxon>Planctomycetota</taxon>
        <taxon>Planctomycetia</taxon>
        <taxon>Pirellulales</taxon>
        <taxon>Pirellulaceae</taxon>
        <taxon>Stieleria</taxon>
    </lineage>
</organism>
<keyword evidence="1" id="KW-0378">Hydrolase</keyword>
<protein>
    <submittedName>
        <fullName evidence="1">Protein ArsC</fullName>
        <ecNumber evidence="1">3.1.3.48</ecNumber>
    </submittedName>
</protein>
<dbReference type="InterPro" id="IPR036196">
    <property type="entry name" value="Ptyr_pPase_sf"/>
</dbReference>
<dbReference type="Proteomes" id="UP000319004">
    <property type="component" value="Chromosome"/>
</dbReference>
<evidence type="ECO:0000313" key="2">
    <source>
        <dbReference type="Proteomes" id="UP000319004"/>
    </source>
</evidence>
<dbReference type="EC" id="3.1.3.48" evidence="1"/>
<dbReference type="EMBL" id="CP037423">
    <property type="protein sequence ID" value="QDV41476.1"/>
    <property type="molecule type" value="Genomic_DNA"/>
</dbReference>
<dbReference type="RefSeq" id="WP_197455833.1">
    <property type="nucleotide sequence ID" value="NZ_CP037423.1"/>
</dbReference>
<dbReference type="PANTHER" id="PTHR43428">
    <property type="entry name" value="ARSENATE REDUCTASE"/>
    <property type="match status" value="1"/>
</dbReference>
<dbReference type="Gene3D" id="3.40.50.2300">
    <property type="match status" value="1"/>
</dbReference>
<name>A0A518HKU9_9BACT</name>
<dbReference type="SUPFAM" id="SSF52788">
    <property type="entry name" value="Phosphotyrosine protein phosphatases I"/>
    <property type="match status" value="1"/>
</dbReference>
<dbReference type="GO" id="GO:0004725">
    <property type="term" value="F:protein tyrosine phosphatase activity"/>
    <property type="evidence" value="ECO:0007669"/>
    <property type="project" value="UniProtKB-EC"/>
</dbReference>
<evidence type="ECO:0000313" key="1">
    <source>
        <dbReference type="EMBL" id="QDV41476.1"/>
    </source>
</evidence>
<dbReference type="PANTHER" id="PTHR43428:SF1">
    <property type="entry name" value="ARSENATE REDUCTASE"/>
    <property type="match status" value="1"/>
</dbReference>
<proteinExistence type="predicted"/>
<accession>A0A518HKU9</accession>